<accession>A0A2S7D9Q0</accession>
<gene>
    <name evidence="2" type="ORF">XmelCFBP4644_19975</name>
</gene>
<comment type="caution">
    <text evidence="2">The sequence shown here is derived from an EMBL/GenBank/DDBJ whole genome shotgun (WGS) entry which is preliminary data.</text>
</comment>
<sequence length="193" mass="20655">MCRYPRARSQSRPAAIAGDIGRPLRSHTSPLDGNAMTDAMTCFARAVHCLEDHADRIDVAGPVGEADLALASTLLGLEFPPSYRAYLQTFGAGAFGTVEIYGIIAGRLPGRAAPSVVWRTLDERARCGMPHRLIPILDSGYGPLICLETTQVTADGECAVVEWSPSIGQAPTERIADSFGAFFLQEIEAAFAM</sequence>
<reference evidence="2 3" key="1">
    <citation type="submission" date="2016-08" db="EMBL/GenBank/DDBJ databases">
        <authorList>
            <person name="Seilhamer J.J."/>
        </authorList>
    </citation>
    <scope>NUCLEOTIDE SEQUENCE [LARGE SCALE GENOMIC DNA]</scope>
    <source>
        <strain evidence="2 3">CFBP4644</strain>
    </source>
</reference>
<dbReference type="SUPFAM" id="SSF160631">
    <property type="entry name" value="SMI1/KNR4-like"/>
    <property type="match status" value="1"/>
</dbReference>
<dbReference type="Pfam" id="PF14567">
    <property type="entry name" value="SUKH_5"/>
    <property type="match status" value="1"/>
</dbReference>
<dbReference type="Proteomes" id="UP000239865">
    <property type="component" value="Unassembled WGS sequence"/>
</dbReference>
<dbReference type="EMBL" id="MDEH01000020">
    <property type="protein sequence ID" value="PPU70548.1"/>
    <property type="molecule type" value="Genomic_DNA"/>
</dbReference>
<dbReference type="InterPro" id="IPR037883">
    <property type="entry name" value="Knr4/Smi1-like_sf"/>
</dbReference>
<protein>
    <recommendedName>
        <fullName evidence="4">Knr4/Smi1-like domain-containing protein</fullName>
    </recommendedName>
</protein>
<evidence type="ECO:0008006" key="4">
    <source>
        <dbReference type="Google" id="ProtNLM"/>
    </source>
</evidence>
<dbReference type="OrthoDB" id="5880263at2"/>
<evidence type="ECO:0000313" key="3">
    <source>
        <dbReference type="Proteomes" id="UP000239865"/>
    </source>
</evidence>
<evidence type="ECO:0000313" key="2">
    <source>
        <dbReference type="EMBL" id="PPU70548.1"/>
    </source>
</evidence>
<dbReference type="AlphaFoldDB" id="A0A2S7D9Q0"/>
<organism evidence="2 3">
    <name type="scientific">Xanthomonas melonis</name>
    <dbReference type="NCBI Taxonomy" id="56456"/>
    <lineage>
        <taxon>Bacteria</taxon>
        <taxon>Pseudomonadati</taxon>
        <taxon>Pseudomonadota</taxon>
        <taxon>Gammaproteobacteria</taxon>
        <taxon>Lysobacterales</taxon>
        <taxon>Lysobacteraceae</taxon>
        <taxon>Xanthomonas</taxon>
    </lineage>
</organism>
<evidence type="ECO:0000256" key="1">
    <source>
        <dbReference type="SAM" id="MobiDB-lite"/>
    </source>
</evidence>
<feature type="region of interest" description="Disordered" evidence="1">
    <location>
        <begin position="1"/>
        <end position="27"/>
    </location>
</feature>
<proteinExistence type="predicted"/>
<dbReference type="Gene3D" id="3.40.1580.10">
    <property type="entry name" value="SMI1/KNR4-like"/>
    <property type="match status" value="1"/>
</dbReference>
<name>A0A2S7D9Q0_9XANT</name>